<keyword evidence="1" id="KW-0812">Transmembrane</keyword>
<evidence type="ECO:0000313" key="3">
    <source>
        <dbReference type="Proteomes" id="UP001428290"/>
    </source>
</evidence>
<name>A0ABP9X9S2_9CHLR</name>
<reference evidence="2 3" key="1">
    <citation type="submission" date="2024-02" db="EMBL/GenBank/DDBJ databases">
        <title>Herpetosiphon gulosus NBRC 112829.</title>
        <authorList>
            <person name="Ichikawa N."/>
            <person name="Katano-Makiyama Y."/>
            <person name="Hidaka K."/>
        </authorList>
    </citation>
    <scope>NUCLEOTIDE SEQUENCE [LARGE SCALE GENOMIC DNA]</scope>
    <source>
        <strain evidence="2 3">NBRC 112829</strain>
    </source>
</reference>
<evidence type="ECO:0000313" key="2">
    <source>
        <dbReference type="EMBL" id="GAA5531295.1"/>
    </source>
</evidence>
<feature type="transmembrane region" description="Helical" evidence="1">
    <location>
        <begin position="106"/>
        <end position="129"/>
    </location>
</feature>
<accession>A0ABP9X9S2</accession>
<feature type="transmembrane region" description="Helical" evidence="1">
    <location>
        <begin position="63"/>
        <end position="85"/>
    </location>
</feature>
<feature type="transmembrane region" description="Helical" evidence="1">
    <location>
        <begin position="13"/>
        <end position="32"/>
    </location>
</feature>
<evidence type="ECO:0000256" key="1">
    <source>
        <dbReference type="SAM" id="Phobius"/>
    </source>
</evidence>
<dbReference type="Proteomes" id="UP001428290">
    <property type="component" value="Unassembled WGS sequence"/>
</dbReference>
<protein>
    <submittedName>
        <fullName evidence="2">Uncharacterized protein</fullName>
    </submittedName>
</protein>
<gene>
    <name evidence="2" type="ORF">Hgul01_05120</name>
</gene>
<dbReference type="EMBL" id="BAABRU010000042">
    <property type="protein sequence ID" value="GAA5531295.1"/>
    <property type="molecule type" value="Genomic_DNA"/>
</dbReference>
<keyword evidence="1" id="KW-1133">Transmembrane helix</keyword>
<sequence>MTILSSHQHRQQWRYWMARIVSSIYTLINVLIPSFYAVWPLFIVALSMVFTLQWWLIVPHPDGLHWIIGSITVLTLGFLLTGAWLRPTLYTELMALRQTILPTLTINGVLVLCDVLTHSLIGLIVGITQSLSLPSFYWRRWWIIGSTIAYGVSGIQTVYVLSQ</sequence>
<keyword evidence="1" id="KW-0472">Membrane</keyword>
<comment type="caution">
    <text evidence="2">The sequence shown here is derived from an EMBL/GenBank/DDBJ whole genome shotgun (WGS) entry which is preliminary data.</text>
</comment>
<proteinExistence type="predicted"/>
<keyword evidence="3" id="KW-1185">Reference proteome</keyword>
<organism evidence="2 3">
    <name type="scientific">Herpetosiphon gulosus</name>
    <dbReference type="NCBI Taxonomy" id="1973496"/>
    <lineage>
        <taxon>Bacteria</taxon>
        <taxon>Bacillati</taxon>
        <taxon>Chloroflexota</taxon>
        <taxon>Chloroflexia</taxon>
        <taxon>Herpetosiphonales</taxon>
        <taxon>Herpetosiphonaceae</taxon>
        <taxon>Herpetosiphon</taxon>
    </lineage>
</organism>
<feature type="transmembrane region" description="Helical" evidence="1">
    <location>
        <begin position="141"/>
        <end position="161"/>
    </location>
</feature>